<evidence type="ECO:0000313" key="2">
    <source>
        <dbReference type="Proteomes" id="UP001151760"/>
    </source>
</evidence>
<organism evidence="1 2">
    <name type="scientific">Tanacetum coccineum</name>
    <dbReference type="NCBI Taxonomy" id="301880"/>
    <lineage>
        <taxon>Eukaryota</taxon>
        <taxon>Viridiplantae</taxon>
        <taxon>Streptophyta</taxon>
        <taxon>Embryophyta</taxon>
        <taxon>Tracheophyta</taxon>
        <taxon>Spermatophyta</taxon>
        <taxon>Magnoliopsida</taxon>
        <taxon>eudicotyledons</taxon>
        <taxon>Gunneridae</taxon>
        <taxon>Pentapetalae</taxon>
        <taxon>asterids</taxon>
        <taxon>campanulids</taxon>
        <taxon>Asterales</taxon>
        <taxon>Asteraceae</taxon>
        <taxon>Asteroideae</taxon>
        <taxon>Anthemideae</taxon>
        <taxon>Anthemidinae</taxon>
        <taxon>Tanacetum</taxon>
    </lineage>
</organism>
<dbReference type="Proteomes" id="UP001151760">
    <property type="component" value="Unassembled WGS sequence"/>
</dbReference>
<comment type="caution">
    <text evidence="1">The sequence shown here is derived from an EMBL/GenBank/DDBJ whole genome shotgun (WGS) entry which is preliminary data.</text>
</comment>
<dbReference type="EMBL" id="BQNB010018101">
    <property type="protein sequence ID" value="GJT70693.1"/>
    <property type="molecule type" value="Genomic_DNA"/>
</dbReference>
<proteinExistence type="predicted"/>
<gene>
    <name evidence="1" type="ORF">Tco_1029979</name>
</gene>
<reference evidence="1" key="2">
    <citation type="submission" date="2022-01" db="EMBL/GenBank/DDBJ databases">
        <authorList>
            <person name="Yamashiro T."/>
            <person name="Shiraishi A."/>
            <person name="Satake H."/>
            <person name="Nakayama K."/>
        </authorList>
    </citation>
    <scope>NUCLEOTIDE SEQUENCE</scope>
</reference>
<accession>A0ABQ5G4Z0</accession>
<evidence type="ECO:0008006" key="3">
    <source>
        <dbReference type="Google" id="ProtNLM"/>
    </source>
</evidence>
<keyword evidence="2" id="KW-1185">Reference proteome</keyword>
<protein>
    <recommendedName>
        <fullName evidence="3">Retrotransposon gag domain-containing protein</fullName>
    </recommendedName>
</protein>
<reference evidence="1" key="1">
    <citation type="journal article" date="2022" name="Int. J. Mol. Sci.">
        <title>Draft Genome of Tanacetum Coccineum: Genomic Comparison of Closely Related Tanacetum-Family Plants.</title>
        <authorList>
            <person name="Yamashiro T."/>
            <person name="Shiraishi A."/>
            <person name="Nakayama K."/>
            <person name="Satake H."/>
        </authorList>
    </citation>
    <scope>NUCLEOTIDE SEQUENCE</scope>
</reference>
<sequence length="245" mass="27999">MDTPTDNGTRGSSAQPFPRCQTLGGSARGWFERLPANSINELAELREVFSARYSVRRACFKEPHEITKIVRKYNESLTTFKERWIVETGFIMGVPEVMKIASFMDSLKCPELEKRYSDKVPQTVEEMMLRLDDFVCSEEAFAWMELPKGEVSEHPRRSFLPVVRRDDRPYQNNQGGSLEGMMSRENGHHTIDCIQLRKQLEMALESGKLNHLVCKGKENEGPGGNGGLDEFPDNFSAGIDRRYLR</sequence>
<evidence type="ECO:0000313" key="1">
    <source>
        <dbReference type="EMBL" id="GJT70693.1"/>
    </source>
</evidence>
<name>A0ABQ5G4Z0_9ASTR</name>